<proteinExistence type="predicted"/>
<dbReference type="EMBL" id="PTQR01000021">
    <property type="protein sequence ID" value="TKX26009.1"/>
    <property type="molecule type" value="Genomic_DNA"/>
</dbReference>
<gene>
    <name evidence="1" type="ORF">C1H76_1856</name>
</gene>
<accession>A0A4U7B4Z3</accession>
<evidence type="ECO:0000313" key="2">
    <source>
        <dbReference type="Proteomes" id="UP000308133"/>
    </source>
</evidence>
<reference evidence="1 2" key="1">
    <citation type="submission" date="2018-02" db="EMBL/GenBank/DDBJ databases">
        <title>Draft genome sequences of Elsinoe sp., causing black scab on jojoba.</title>
        <authorList>
            <person name="Stodart B."/>
            <person name="Jeffress S."/>
            <person name="Ash G."/>
            <person name="Arun Chinnappa K."/>
        </authorList>
    </citation>
    <scope>NUCLEOTIDE SEQUENCE [LARGE SCALE GENOMIC DNA]</scope>
    <source>
        <strain evidence="1 2">Hillstone_2</strain>
    </source>
</reference>
<sequence length="443" mass="48805">MSGHALTLLIDHASPWPMIKAKASPLLQEDGNISDRRAAHGAAPPELVILGADNTTKHSPSTPLAASQPHNLTKFNRILLFQQSVSSMDATSVLYTGLNNPDCHISKLATETRCTIWKYVLQDLLVVECRFGIIRLPALMSTCKEIQEECIGCTRVELSLTTAFAPDLRQDQTIGILLPSMIQTWTQIKDNKIVIKFLLVTACRLNEKGQPTHTLTPEGPTTGWAKPHEIDDRQIWHPRTASLSSHGRNAPHRLASLCLHFHTTSHDVFLLHGATGLETDVGGPRGQIQRQSVSGPERTGPLGWYNRINRMILRASIELHGRLPDGGLPIKDLRRIRASDQLLQMSHSCNSDCAIRMISGQGKMLGEILPQTTGALDGLPGPARGALPVSRSKEEVRRMKKAVSQKLRGDGRCVGHRVQDANRFIGEVARQKAWDELAAEETE</sequence>
<evidence type="ECO:0000313" key="1">
    <source>
        <dbReference type="EMBL" id="TKX26009.1"/>
    </source>
</evidence>
<comment type="caution">
    <text evidence="1">The sequence shown here is derived from an EMBL/GenBank/DDBJ whole genome shotgun (WGS) entry which is preliminary data.</text>
</comment>
<protein>
    <submittedName>
        <fullName evidence="1">Uncharacterized protein</fullName>
    </submittedName>
</protein>
<dbReference type="Proteomes" id="UP000308133">
    <property type="component" value="Unassembled WGS sequence"/>
</dbReference>
<organism evidence="1 2">
    <name type="scientific">Elsinoe australis</name>
    <dbReference type="NCBI Taxonomy" id="40998"/>
    <lineage>
        <taxon>Eukaryota</taxon>
        <taxon>Fungi</taxon>
        <taxon>Dikarya</taxon>
        <taxon>Ascomycota</taxon>
        <taxon>Pezizomycotina</taxon>
        <taxon>Dothideomycetes</taxon>
        <taxon>Dothideomycetidae</taxon>
        <taxon>Myriangiales</taxon>
        <taxon>Elsinoaceae</taxon>
        <taxon>Elsinoe</taxon>
    </lineage>
</organism>
<name>A0A4U7B4Z3_9PEZI</name>
<dbReference type="AlphaFoldDB" id="A0A4U7B4Z3"/>